<evidence type="ECO:0000313" key="3">
    <source>
        <dbReference type="Proteomes" id="UP000297861"/>
    </source>
</evidence>
<reference evidence="2 3" key="1">
    <citation type="submission" date="2019-03" db="EMBL/GenBank/DDBJ databases">
        <title>San Antonio Military Medical Center submission to MRSN (WRAIR), pending publication.</title>
        <authorList>
            <person name="Blyth D.M."/>
            <person name="Mccarthy S.L."/>
            <person name="Schall S.E."/>
            <person name="Stam J.A."/>
            <person name="Ong A.C."/>
            <person name="Mcgann P.T."/>
        </authorList>
    </citation>
    <scope>NUCLEOTIDE SEQUENCE [LARGE SCALE GENOMIC DNA]</scope>
    <source>
        <strain evidence="2 3">MRSN571793</strain>
    </source>
</reference>
<gene>
    <name evidence="2" type="ORF">E2605_18925</name>
</gene>
<feature type="region of interest" description="Disordered" evidence="1">
    <location>
        <begin position="76"/>
        <end position="105"/>
    </location>
</feature>
<feature type="compositionally biased region" description="Basic and acidic residues" evidence="1">
    <location>
        <begin position="76"/>
        <end position="85"/>
    </location>
</feature>
<dbReference type="EMBL" id="SOML01000018">
    <property type="protein sequence ID" value="TFD92179.1"/>
    <property type="molecule type" value="Genomic_DNA"/>
</dbReference>
<evidence type="ECO:0000313" key="2">
    <source>
        <dbReference type="EMBL" id="TFD92179.1"/>
    </source>
</evidence>
<accession>A0A4Y8KYX7</accession>
<dbReference type="AlphaFoldDB" id="A0A4Y8KYX7"/>
<protein>
    <submittedName>
        <fullName evidence="2">Uncharacterized protein</fullName>
    </submittedName>
</protein>
<evidence type="ECO:0000256" key="1">
    <source>
        <dbReference type="SAM" id="MobiDB-lite"/>
    </source>
</evidence>
<feature type="compositionally biased region" description="Pro residues" evidence="1">
    <location>
        <begin position="88"/>
        <end position="97"/>
    </location>
</feature>
<sequence length="215" mass="23945">MYMKKKIFDALQTKFQGVDAQILDRIATKKAEDQTDESQIPAIVEGVSFQDVLTSYGDFRAGDASKTAVTNYEKKYNLKEGKTIETPEPTPTPQPEPPKPDDTPAWAKALIDQNKTLTEKIASIENKSTLEQRTAAIQAKAKEYGIPESQAKRYSIPEDADLDEYFKDAKQELSNLGFKDAKAPENPEVEIKKESESIAAAITAQTKEIVEQTKK</sequence>
<dbReference type="Proteomes" id="UP000297861">
    <property type="component" value="Unassembled WGS sequence"/>
</dbReference>
<comment type="caution">
    <text evidence="2">The sequence shown here is derived from an EMBL/GenBank/DDBJ whole genome shotgun (WGS) entry which is preliminary data.</text>
</comment>
<keyword evidence="3" id="KW-1185">Reference proteome</keyword>
<dbReference type="RefSeq" id="WP_134437587.1">
    <property type="nucleotide sequence ID" value="NZ_SOML01000018.1"/>
</dbReference>
<proteinExistence type="predicted"/>
<dbReference type="OrthoDB" id="665785at2"/>
<organism evidence="2 3">
    <name type="scientific">Dysgonomonas capnocytophagoides</name>
    <dbReference type="NCBI Taxonomy" id="45254"/>
    <lineage>
        <taxon>Bacteria</taxon>
        <taxon>Pseudomonadati</taxon>
        <taxon>Bacteroidota</taxon>
        <taxon>Bacteroidia</taxon>
        <taxon>Bacteroidales</taxon>
        <taxon>Dysgonomonadaceae</taxon>
        <taxon>Dysgonomonas</taxon>
    </lineage>
</organism>
<name>A0A4Y8KYX7_9BACT</name>